<evidence type="ECO:0000313" key="3">
    <source>
        <dbReference type="EMBL" id="MFD1831650.1"/>
    </source>
</evidence>
<dbReference type="PANTHER" id="PTHR47691">
    <property type="entry name" value="REGULATOR-RELATED"/>
    <property type="match status" value="1"/>
</dbReference>
<sequence length="727" mass="75041">MTDQAVHTGGPAPAADAVPGAAAAYGATESTGPARFTGRRRELDRLRAEIGRAGPDTLSGRPAPRCRVLLVAGRPGSGRTAVAEELARQVAADYPDGILRARLTEPDGTPVPVEHTVRDLLGALTGPVPAVPAGAGEQELTGALRAALAGRRALLLLDEPADSGRLPDLLPDNRECLVLAVSRGPLSGVPDVRACTLGGLDTASAVALLDRWAGDTPRVTVDPRAAEALAEACGGRPAALVLVGGWLAAHPGASVAEALRRFEALPDELPGAVDDDAADAEPAGDADDASGRFPGAAPGSLAGSAPGSAPDAVRAAVPRPRTRPVIAARPLVRAFRLVHDSLPPAAARTLRLLALAPGGLADSHTAAALAGCPPESAGAALAGFARLGLLNATAVPGLYTVPRCLAPMLAAALADGERPADVRLARARVLERLVRLLGSCRAAAEPPGSPVRKRADGLPRALRFATSAAAAAWLDTRLPALRAAVRTAVGDGELDTLARRLAAALARALAVHRGPEAAAPELYRLCELLLPVTERRGLHAERAAALLDLGDLDADAGRPHRALVRYRAALEAARAGDGGPGGGRGEATAVRAMESLGDTYGHLGDGQRATDWYGRALALCQTRGDLAGEARLHGRIGAEHLRAGRWEEALRALRAAAAACRRARDVRAYARALEEVAAVQERAGWTEDALRTRREARRWASRAEGREPGSRPAPVRRMLEEGPGPAS</sequence>
<dbReference type="PANTHER" id="PTHR47691:SF3">
    <property type="entry name" value="HTH-TYPE TRANSCRIPTIONAL REGULATOR RV0890C-RELATED"/>
    <property type="match status" value="1"/>
</dbReference>
<proteinExistence type="predicted"/>
<dbReference type="Gene3D" id="3.40.50.300">
    <property type="entry name" value="P-loop containing nucleotide triphosphate hydrolases"/>
    <property type="match status" value="1"/>
</dbReference>
<dbReference type="InterPro" id="IPR019734">
    <property type="entry name" value="TPR_rpt"/>
</dbReference>
<dbReference type="InterPro" id="IPR021133">
    <property type="entry name" value="HEAT_type_2"/>
</dbReference>
<dbReference type="EMBL" id="JBHUFU010000010">
    <property type="protein sequence ID" value="MFD1831650.1"/>
    <property type="molecule type" value="Genomic_DNA"/>
</dbReference>
<dbReference type="PROSITE" id="PS50077">
    <property type="entry name" value="HEAT_REPEAT"/>
    <property type="match status" value="1"/>
</dbReference>
<evidence type="ECO:0000313" key="4">
    <source>
        <dbReference type="Proteomes" id="UP001597365"/>
    </source>
</evidence>
<reference evidence="4" key="1">
    <citation type="journal article" date="2019" name="Int. J. Syst. Evol. Microbiol.">
        <title>The Global Catalogue of Microorganisms (GCM) 10K type strain sequencing project: providing services to taxonomists for standard genome sequencing and annotation.</title>
        <authorList>
            <consortium name="The Broad Institute Genomics Platform"/>
            <consortium name="The Broad Institute Genome Sequencing Center for Infectious Disease"/>
            <person name="Wu L."/>
            <person name="Ma J."/>
        </authorList>
    </citation>
    <scope>NUCLEOTIDE SEQUENCE [LARGE SCALE GENOMIC DNA]</scope>
    <source>
        <strain evidence="4">CGMCC 4.7455</strain>
    </source>
</reference>
<dbReference type="SUPFAM" id="SSF52540">
    <property type="entry name" value="P-loop containing nucleoside triphosphate hydrolases"/>
    <property type="match status" value="1"/>
</dbReference>
<feature type="compositionally biased region" description="Basic and acidic residues" evidence="1">
    <location>
        <begin position="696"/>
        <end position="709"/>
    </location>
</feature>
<feature type="compositionally biased region" description="Low complexity" evidence="1">
    <location>
        <begin position="294"/>
        <end position="318"/>
    </location>
</feature>
<dbReference type="SMART" id="SM00382">
    <property type="entry name" value="AAA"/>
    <property type="match status" value="1"/>
</dbReference>
<dbReference type="SMART" id="SM00028">
    <property type="entry name" value="TPR"/>
    <property type="match status" value="3"/>
</dbReference>
<keyword evidence="4" id="KW-1185">Reference proteome</keyword>
<protein>
    <recommendedName>
        <fullName evidence="2">AAA+ ATPase domain-containing protein</fullName>
    </recommendedName>
</protein>
<dbReference type="RefSeq" id="WP_380901750.1">
    <property type="nucleotide sequence ID" value="NZ_JBHUFU010000010.1"/>
</dbReference>
<dbReference type="Gene3D" id="1.25.40.10">
    <property type="entry name" value="Tetratricopeptide repeat domain"/>
    <property type="match status" value="1"/>
</dbReference>
<feature type="compositionally biased region" description="Acidic residues" evidence="1">
    <location>
        <begin position="273"/>
        <end position="288"/>
    </location>
</feature>
<dbReference type="InterPro" id="IPR027417">
    <property type="entry name" value="P-loop_NTPase"/>
</dbReference>
<comment type="caution">
    <text evidence="3">The sequence shown here is derived from an EMBL/GenBank/DDBJ whole genome shotgun (WGS) entry which is preliminary data.</text>
</comment>
<dbReference type="InterPro" id="IPR011990">
    <property type="entry name" value="TPR-like_helical_dom_sf"/>
</dbReference>
<evidence type="ECO:0000256" key="1">
    <source>
        <dbReference type="SAM" id="MobiDB-lite"/>
    </source>
</evidence>
<organism evidence="3 4">
    <name type="scientific">Streptomyces desertarenae</name>
    <dbReference type="NCBI Taxonomy" id="2666184"/>
    <lineage>
        <taxon>Bacteria</taxon>
        <taxon>Bacillati</taxon>
        <taxon>Actinomycetota</taxon>
        <taxon>Actinomycetes</taxon>
        <taxon>Kitasatosporales</taxon>
        <taxon>Streptomycetaceae</taxon>
        <taxon>Streptomyces</taxon>
    </lineage>
</organism>
<dbReference type="PRINTS" id="PR00364">
    <property type="entry name" value="DISEASERSIST"/>
</dbReference>
<feature type="region of interest" description="Disordered" evidence="1">
    <location>
        <begin position="696"/>
        <end position="727"/>
    </location>
</feature>
<name>A0ABW4PNM1_9ACTN</name>
<gene>
    <name evidence="3" type="ORF">ACFSJS_18585</name>
</gene>
<evidence type="ECO:0000259" key="2">
    <source>
        <dbReference type="SMART" id="SM00382"/>
    </source>
</evidence>
<feature type="domain" description="AAA+ ATPase" evidence="2">
    <location>
        <begin position="65"/>
        <end position="218"/>
    </location>
</feature>
<dbReference type="SUPFAM" id="SSF48452">
    <property type="entry name" value="TPR-like"/>
    <property type="match status" value="1"/>
</dbReference>
<accession>A0ABW4PNM1</accession>
<dbReference type="InterPro" id="IPR003593">
    <property type="entry name" value="AAA+_ATPase"/>
</dbReference>
<dbReference type="Proteomes" id="UP001597365">
    <property type="component" value="Unassembled WGS sequence"/>
</dbReference>
<feature type="region of interest" description="Disordered" evidence="1">
    <location>
        <begin position="270"/>
        <end position="318"/>
    </location>
</feature>